<name>A0AAV7PS65_PLEWA</name>
<dbReference type="EMBL" id="JANPWB010000011">
    <property type="protein sequence ID" value="KAJ1130097.1"/>
    <property type="molecule type" value="Genomic_DNA"/>
</dbReference>
<evidence type="ECO:0000313" key="2">
    <source>
        <dbReference type="EMBL" id="KAJ1130097.1"/>
    </source>
</evidence>
<accession>A0AAV7PS65</accession>
<evidence type="ECO:0000256" key="1">
    <source>
        <dbReference type="SAM" id="MobiDB-lite"/>
    </source>
</evidence>
<feature type="region of interest" description="Disordered" evidence="1">
    <location>
        <begin position="1"/>
        <end position="27"/>
    </location>
</feature>
<proteinExistence type="predicted"/>
<dbReference type="AlphaFoldDB" id="A0AAV7PS65"/>
<keyword evidence="3" id="KW-1185">Reference proteome</keyword>
<feature type="compositionally biased region" description="Basic and acidic residues" evidence="1">
    <location>
        <begin position="11"/>
        <end position="26"/>
    </location>
</feature>
<evidence type="ECO:0000313" key="3">
    <source>
        <dbReference type="Proteomes" id="UP001066276"/>
    </source>
</evidence>
<organism evidence="2 3">
    <name type="scientific">Pleurodeles waltl</name>
    <name type="common">Iberian ribbed newt</name>
    <dbReference type="NCBI Taxonomy" id="8319"/>
    <lineage>
        <taxon>Eukaryota</taxon>
        <taxon>Metazoa</taxon>
        <taxon>Chordata</taxon>
        <taxon>Craniata</taxon>
        <taxon>Vertebrata</taxon>
        <taxon>Euteleostomi</taxon>
        <taxon>Amphibia</taxon>
        <taxon>Batrachia</taxon>
        <taxon>Caudata</taxon>
        <taxon>Salamandroidea</taxon>
        <taxon>Salamandridae</taxon>
        <taxon>Pleurodelinae</taxon>
        <taxon>Pleurodeles</taxon>
    </lineage>
</organism>
<sequence>MNRRAGSLSEAPKREETGAGHQDELRGLIPAGRATQKCRDDYGPWGPVLGDCGEVAGVRVPSLIAPGYPVGRLVGADVIIVKSYGPSVYDDYFYTELRDMISPAAGMEISG</sequence>
<comment type="caution">
    <text evidence="2">The sequence shown here is derived from an EMBL/GenBank/DDBJ whole genome shotgun (WGS) entry which is preliminary data.</text>
</comment>
<reference evidence="2" key="1">
    <citation type="journal article" date="2022" name="bioRxiv">
        <title>Sequencing and chromosome-scale assembly of the giantPleurodeles waltlgenome.</title>
        <authorList>
            <person name="Brown T."/>
            <person name="Elewa A."/>
            <person name="Iarovenko S."/>
            <person name="Subramanian E."/>
            <person name="Araus A.J."/>
            <person name="Petzold A."/>
            <person name="Susuki M."/>
            <person name="Suzuki K.-i.T."/>
            <person name="Hayashi T."/>
            <person name="Toyoda A."/>
            <person name="Oliveira C."/>
            <person name="Osipova E."/>
            <person name="Leigh N.D."/>
            <person name="Simon A."/>
            <person name="Yun M.H."/>
        </authorList>
    </citation>
    <scope>NUCLEOTIDE SEQUENCE</scope>
    <source>
        <strain evidence="2">20211129_DDA</strain>
        <tissue evidence="2">Liver</tissue>
    </source>
</reference>
<gene>
    <name evidence="2" type="ORF">NDU88_008453</name>
</gene>
<protein>
    <submittedName>
        <fullName evidence="2">Uncharacterized protein</fullName>
    </submittedName>
</protein>
<dbReference type="Proteomes" id="UP001066276">
    <property type="component" value="Chromosome 7"/>
</dbReference>